<evidence type="ECO:0000313" key="1">
    <source>
        <dbReference type="EMBL" id="KAK2849331.1"/>
    </source>
</evidence>
<dbReference type="Proteomes" id="UP001187415">
    <property type="component" value="Unassembled WGS sequence"/>
</dbReference>
<protein>
    <submittedName>
        <fullName evidence="1">Uncharacterized protein</fullName>
    </submittedName>
</protein>
<dbReference type="AlphaFoldDB" id="A0AA88SSB6"/>
<accession>A0AA88SSB6</accession>
<comment type="caution">
    <text evidence="1">The sequence shown here is derived from an EMBL/GenBank/DDBJ whole genome shotgun (WGS) entry which is preliminary data.</text>
</comment>
<organism evidence="1 2">
    <name type="scientific">Channa striata</name>
    <name type="common">Snakehead murrel</name>
    <name type="synonym">Ophicephalus striatus</name>
    <dbReference type="NCBI Taxonomy" id="64152"/>
    <lineage>
        <taxon>Eukaryota</taxon>
        <taxon>Metazoa</taxon>
        <taxon>Chordata</taxon>
        <taxon>Craniata</taxon>
        <taxon>Vertebrata</taxon>
        <taxon>Euteleostomi</taxon>
        <taxon>Actinopterygii</taxon>
        <taxon>Neopterygii</taxon>
        <taxon>Teleostei</taxon>
        <taxon>Neoteleostei</taxon>
        <taxon>Acanthomorphata</taxon>
        <taxon>Anabantaria</taxon>
        <taxon>Anabantiformes</taxon>
        <taxon>Channoidei</taxon>
        <taxon>Channidae</taxon>
        <taxon>Channa</taxon>
    </lineage>
</organism>
<proteinExistence type="predicted"/>
<evidence type="ECO:0000313" key="2">
    <source>
        <dbReference type="Proteomes" id="UP001187415"/>
    </source>
</evidence>
<gene>
    <name evidence="1" type="ORF">Q5P01_009165</name>
</gene>
<keyword evidence="2" id="KW-1185">Reference proteome</keyword>
<name>A0AA88SSB6_CHASR</name>
<reference evidence="1" key="1">
    <citation type="submission" date="2023-07" db="EMBL/GenBank/DDBJ databases">
        <title>Chromosome-level Genome Assembly of Striped Snakehead (Channa striata).</title>
        <authorList>
            <person name="Liu H."/>
        </authorList>
    </citation>
    <scope>NUCLEOTIDE SEQUENCE</scope>
    <source>
        <strain evidence="1">Gz</strain>
        <tissue evidence="1">Muscle</tissue>
    </source>
</reference>
<dbReference type="EMBL" id="JAUPFM010000006">
    <property type="protein sequence ID" value="KAK2849331.1"/>
    <property type="molecule type" value="Genomic_DNA"/>
</dbReference>
<sequence length="69" mass="7555">MQPDLTCGFESGTCAVHVGALLSNSSKARAAQLERRQVCDRATHNREKPWPPLLLLLLLPDLLHPPEAA</sequence>